<dbReference type="KEGG" id="elm:ELI_2975"/>
<sequence length="39" mass="4629">MIIPQDIKFNRSVKRKKAFLFPKKVLILKTLITRLEDGE</sequence>
<proteinExistence type="predicted"/>
<name>E3GEF8_9FIRM</name>
<evidence type="ECO:0000313" key="2">
    <source>
        <dbReference type="Proteomes" id="UP000006873"/>
    </source>
</evidence>
<evidence type="ECO:0000313" key="1">
    <source>
        <dbReference type="EMBL" id="ADO37944.1"/>
    </source>
</evidence>
<reference evidence="1 2" key="2">
    <citation type="journal article" date="2011" name="J. Bacteriol.">
        <title>Complete genome sequence of a carbon monoxide-utilizing acetogen, Eubacterium limosum KIST612.</title>
        <authorList>
            <person name="Roh H."/>
            <person name="Ko H.J."/>
            <person name="Kim D."/>
            <person name="Choi D.G."/>
            <person name="Park S."/>
            <person name="Kim S."/>
            <person name="Chang I.S."/>
            <person name="Choi I.G."/>
        </authorList>
    </citation>
    <scope>NUCLEOTIDE SEQUENCE [LARGE SCALE GENOMIC DNA]</scope>
    <source>
        <strain evidence="1 2">KIST612</strain>
    </source>
</reference>
<organism evidence="1 2">
    <name type="scientific">Eubacterium callanderi</name>
    <dbReference type="NCBI Taxonomy" id="53442"/>
    <lineage>
        <taxon>Bacteria</taxon>
        <taxon>Bacillati</taxon>
        <taxon>Bacillota</taxon>
        <taxon>Clostridia</taxon>
        <taxon>Eubacteriales</taxon>
        <taxon>Eubacteriaceae</taxon>
        <taxon>Eubacterium</taxon>
    </lineage>
</organism>
<dbReference type="EMBL" id="CP002273">
    <property type="protein sequence ID" value="ADO37944.1"/>
    <property type="molecule type" value="Genomic_DNA"/>
</dbReference>
<gene>
    <name evidence="1" type="ordered locus">ELI_2975</name>
</gene>
<reference key="1">
    <citation type="submission" date="2010-09" db="EMBL/GenBank/DDBJ databases">
        <authorList>
            <person name="Roh H."/>
            <person name="Ko H.-J."/>
            <person name="Kim D."/>
            <person name="Choi D.G."/>
            <person name="Park S."/>
            <person name="Kim S."/>
            <person name="Kim K.H."/>
            <person name="Chang I.S."/>
            <person name="Choi I.-G."/>
        </authorList>
    </citation>
    <scope>NUCLEOTIDE SEQUENCE</scope>
    <source>
        <strain>KIST612</strain>
    </source>
</reference>
<dbReference type="Proteomes" id="UP000006873">
    <property type="component" value="Chromosome"/>
</dbReference>
<keyword evidence="2" id="KW-1185">Reference proteome</keyword>
<dbReference type="AlphaFoldDB" id="E3GEF8"/>
<dbReference type="HOGENOM" id="CLU_3309927_0_0_9"/>
<protein>
    <submittedName>
        <fullName evidence="1">Uncharacterized protein</fullName>
    </submittedName>
</protein>
<accession>E3GEF8</accession>